<dbReference type="EMBL" id="KE525098">
    <property type="protein sequence ID" value="KFB41468.1"/>
    <property type="molecule type" value="Genomic_DNA"/>
</dbReference>
<evidence type="ECO:0000313" key="2">
    <source>
        <dbReference type="EnsemblMetazoa" id="ASIC009059-PA"/>
    </source>
</evidence>
<keyword evidence="3" id="KW-1185">Reference proteome</keyword>
<dbReference type="EnsemblMetazoa" id="ASIC009059-RA">
    <property type="protein sequence ID" value="ASIC009059-PA"/>
    <property type="gene ID" value="ASIC009059"/>
</dbReference>
<keyword evidence="1" id="KW-0378">Hydrolase</keyword>
<dbReference type="Proteomes" id="UP000030765">
    <property type="component" value="Unassembled WGS sequence"/>
</dbReference>
<gene>
    <name evidence="1" type="ORF">ZHAS_00009059</name>
</gene>
<evidence type="ECO:0000313" key="1">
    <source>
        <dbReference type="EMBL" id="KFB41468.1"/>
    </source>
</evidence>
<evidence type="ECO:0000313" key="3">
    <source>
        <dbReference type="Proteomes" id="UP000030765"/>
    </source>
</evidence>
<dbReference type="EMBL" id="ATLV01016628">
    <property type="status" value="NOT_ANNOTATED_CDS"/>
    <property type="molecule type" value="Genomic_DNA"/>
</dbReference>
<reference evidence="1 3" key="1">
    <citation type="journal article" date="2014" name="BMC Genomics">
        <title>Genome sequence of Anopheles sinensis provides insight into genetics basis of mosquito competence for malaria parasites.</title>
        <authorList>
            <person name="Zhou D."/>
            <person name="Zhang D."/>
            <person name="Ding G."/>
            <person name="Shi L."/>
            <person name="Hou Q."/>
            <person name="Ye Y."/>
            <person name="Xu Y."/>
            <person name="Zhou H."/>
            <person name="Xiong C."/>
            <person name="Li S."/>
            <person name="Yu J."/>
            <person name="Hong S."/>
            <person name="Yu X."/>
            <person name="Zou P."/>
            <person name="Chen C."/>
            <person name="Chang X."/>
            <person name="Wang W."/>
            <person name="Lv Y."/>
            <person name="Sun Y."/>
            <person name="Ma L."/>
            <person name="Shen B."/>
            <person name="Zhu C."/>
        </authorList>
    </citation>
    <scope>NUCLEOTIDE SEQUENCE [LARGE SCALE GENOMIC DNA]</scope>
</reference>
<proteinExistence type="predicted"/>
<dbReference type="VEuPathDB" id="VectorBase:ASIC009059"/>
<reference evidence="2" key="2">
    <citation type="submission" date="2020-05" db="UniProtKB">
        <authorList>
            <consortium name="EnsemblMetazoa"/>
        </authorList>
    </citation>
    <scope>IDENTIFICATION</scope>
</reference>
<name>A0A084VU24_ANOSI</name>
<protein>
    <submittedName>
        <fullName evidence="1 2">Glycoside hydrolase, family 25</fullName>
    </submittedName>
</protein>
<dbReference type="GO" id="GO:0016787">
    <property type="term" value="F:hydrolase activity"/>
    <property type="evidence" value="ECO:0007669"/>
    <property type="project" value="UniProtKB-KW"/>
</dbReference>
<organism evidence="1">
    <name type="scientific">Anopheles sinensis</name>
    <name type="common">Mosquito</name>
    <dbReference type="NCBI Taxonomy" id="74873"/>
    <lineage>
        <taxon>Eukaryota</taxon>
        <taxon>Metazoa</taxon>
        <taxon>Ecdysozoa</taxon>
        <taxon>Arthropoda</taxon>
        <taxon>Hexapoda</taxon>
        <taxon>Insecta</taxon>
        <taxon>Pterygota</taxon>
        <taxon>Neoptera</taxon>
        <taxon>Endopterygota</taxon>
        <taxon>Diptera</taxon>
        <taxon>Nematocera</taxon>
        <taxon>Culicoidea</taxon>
        <taxon>Culicidae</taxon>
        <taxon>Anophelinae</taxon>
        <taxon>Anopheles</taxon>
    </lineage>
</organism>
<dbReference type="AlphaFoldDB" id="A0A084VU24"/>
<accession>A0A084VU24</accession>
<sequence length="139" mass="16029">MIERGQKDPRPFSVVHTHTWLCPLLHLRPQSQYQRATQLDVSCRPFWSAAYIAAFRSIMRGKKVERCVRSDSINGGPRCSIIRYRMRGSVRTQPLPEHVVALASILHVVCNCMLLQHNSRRSLRSTKTGATVFNYFNME</sequence>